<dbReference type="SMART" id="SM00256">
    <property type="entry name" value="FBOX"/>
    <property type="match status" value="1"/>
</dbReference>
<accession>K1R6Y4</accession>
<sequence>MAAGPRWGSLPSVLIVDILSYLSHEDRLKASSVNKRWRNCLFHPSLWSKIKFQLGFSKRHRSRFLADRCGRFVREAVIKFNAHNCLEVREGMRIITILGSNKNLQHFALFPSSCHIEWPDSNFVNRFLNGIETIVQTSRRLRHFSLGCVEELLEHSNHLLQLLSKHHSQSLKHLFLASVKEDSENYGIIWLTPDDLRPFYQLTHLSIDYDYLTNSVLESFVDRSRAKLERLIIHVHGIESTHEKISNATWQMVSAHNPVLEVTINFVHSFDGVESLLDILQPNLPLAHFRQFFCTNLNTAAINYMSTHYRNSLQSVYILDGLMDGYPVPYISQTDEDPFVMLAWRCNKLQNFSLIGYEISEDDVIAIARLRGHSLKSYNIPHCCICTVEEEEEHISWFSHGCYAPEFPQKVSENLKWNWSPIEDDELPLAVFDISADAERAYMRILLSDQQV</sequence>
<organism evidence="1">
    <name type="scientific">Magallana gigas</name>
    <name type="common">Pacific oyster</name>
    <name type="synonym">Crassostrea gigas</name>
    <dbReference type="NCBI Taxonomy" id="29159"/>
    <lineage>
        <taxon>Eukaryota</taxon>
        <taxon>Metazoa</taxon>
        <taxon>Spiralia</taxon>
        <taxon>Lophotrochozoa</taxon>
        <taxon>Mollusca</taxon>
        <taxon>Bivalvia</taxon>
        <taxon>Autobranchia</taxon>
        <taxon>Pteriomorphia</taxon>
        <taxon>Ostreida</taxon>
        <taxon>Ostreoidea</taxon>
        <taxon>Ostreidae</taxon>
        <taxon>Magallana</taxon>
    </lineage>
</organism>
<dbReference type="InterPro" id="IPR001810">
    <property type="entry name" value="F-box_dom"/>
</dbReference>
<dbReference type="InterPro" id="IPR036047">
    <property type="entry name" value="F-box-like_dom_sf"/>
</dbReference>
<protein>
    <submittedName>
        <fullName evidence="1">F-box only protein 33</fullName>
    </submittedName>
</protein>
<dbReference type="InterPro" id="IPR032675">
    <property type="entry name" value="LRR_dom_sf"/>
</dbReference>
<dbReference type="OrthoDB" id="8757000at2759"/>
<gene>
    <name evidence="1" type="ORF">CGI_10009348</name>
</gene>
<dbReference type="Gene3D" id="3.80.10.10">
    <property type="entry name" value="Ribonuclease Inhibitor"/>
    <property type="match status" value="1"/>
</dbReference>
<evidence type="ECO:0000313" key="1">
    <source>
        <dbReference type="EMBL" id="EKC29751.1"/>
    </source>
</evidence>
<dbReference type="CDD" id="cd22104">
    <property type="entry name" value="F-box_FBXO33"/>
    <property type="match status" value="1"/>
</dbReference>
<dbReference type="PROSITE" id="PS50181">
    <property type="entry name" value="FBOX"/>
    <property type="match status" value="1"/>
</dbReference>
<dbReference type="Pfam" id="PF12937">
    <property type="entry name" value="F-box-like"/>
    <property type="match status" value="1"/>
</dbReference>
<dbReference type="SUPFAM" id="SSF81383">
    <property type="entry name" value="F-box domain"/>
    <property type="match status" value="1"/>
</dbReference>
<dbReference type="KEGG" id="crg:105333513"/>
<dbReference type="EMBL" id="JH816867">
    <property type="protein sequence ID" value="EKC29751.1"/>
    <property type="molecule type" value="Genomic_DNA"/>
</dbReference>
<proteinExistence type="predicted"/>
<reference evidence="1" key="1">
    <citation type="journal article" date="2012" name="Nature">
        <title>The oyster genome reveals stress adaptation and complexity of shell formation.</title>
        <authorList>
            <person name="Zhang G."/>
            <person name="Fang X."/>
            <person name="Guo X."/>
            <person name="Li L."/>
            <person name="Luo R."/>
            <person name="Xu F."/>
            <person name="Yang P."/>
            <person name="Zhang L."/>
            <person name="Wang X."/>
            <person name="Qi H."/>
            <person name="Xiong Z."/>
            <person name="Que H."/>
            <person name="Xie Y."/>
            <person name="Holland P.W."/>
            <person name="Paps J."/>
            <person name="Zhu Y."/>
            <person name="Wu F."/>
            <person name="Chen Y."/>
            <person name="Wang J."/>
            <person name="Peng C."/>
            <person name="Meng J."/>
            <person name="Yang L."/>
            <person name="Liu J."/>
            <person name="Wen B."/>
            <person name="Zhang N."/>
            <person name="Huang Z."/>
            <person name="Zhu Q."/>
            <person name="Feng Y."/>
            <person name="Mount A."/>
            <person name="Hedgecock D."/>
            <person name="Xu Z."/>
            <person name="Liu Y."/>
            <person name="Domazet-Loso T."/>
            <person name="Du Y."/>
            <person name="Sun X."/>
            <person name="Zhang S."/>
            <person name="Liu B."/>
            <person name="Cheng P."/>
            <person name="Jiang X."/>
            <person name="Li J."/>
            <person name="Fan D."/>
            <person name="Wang W."/>
            <person name="Fu W."/>
            <person name="Wang T."/>
            <person name="Wang B."/>
            <person name="Zhang J."/>
            <person name="Peng Z."/>
            <person name="Li Y."/>
            <person name="Li N."/>
            <person name="Wang J."/>
            <person name="Chen M."/>
            <person name="He Y."/>
            <person name="Tan F."/>
            <person name="Song X."/>
            <person name="Zheng Q."/>
            <person name="Huang R."/>
            <person name="Yang H."/>
            <person name="Du X."/>
            <person name="Chen L."/>
            <person name="Yang M."/>
            <person name="Gaffney P.M."/>
            <person name="Wang S."/>
            <person name="Luo L."/>
            <person name="She Z."/>
            <person name="Ming Y."/>
            <person name="Huang W."/>
            <person name="Zhang S."/>
            <person name="Huang B."/>
            <person name="Zhang Y."/>
            <person name="Qu T."/>
            <person name="Ni P."/>
            <person name="Miao G."/>
            <person name="Wang J."/>
            <person name="Wang Q."/>
            <person name="Steinberg C.E."/>
            <person name="Wang H."/>
            <person name="Li N."/>
            <person name="Qian L."/>
            <person name="Zhang G."/>
            <person name="Li Y."/>
            <person name="Yang H."/>
            <person name="Liu X."/>
            <person name="Wang J."/>
            <person name="Yin Y."/>
            <person name="Wang J."/>
        </authorList>
    </citation>
    <scope>NUCLEOTIDE SEQUENCE [LARGE SCALE GENOMIC DNA]</scope>
    <source>
        <strain evidence="1">05x7-T-G4-1.051#20</strain>
    </source>
</reference>
<dbReference type="GO" id="GO:0031398">
    <property type="term" value="P:positive regulation of protein ubiquitination"/>
    <property type="evidence" value="ECO:0007669"/>
    <property type="project" value="TreeGrafter"/>
</dbReference>
<name>K1R6Y4_MAGGI</name>
<dbReference type="PANTHER" id="PTHR20933">
    <property type="entry name" value="F-BOX ONLY PROTEIN 33"/>
    <property type="match status" value="1"/>
</dbReference>
<dbReference type="HOGENOM" id="CLU_035764_0_0_1"/>
<dbReference type="Gene3D" id="1.20.1280.50">
    <property type="match status" value="1"/>
</dbReference>
<dbReference type="FunCoup" id="K1R6Y4">
    <property type="interactions" value="310"/>
</dbReference>
<dbReference type="InParanoid" id="K1R6Y4"/>
<dbReference type="AlphaFoldDB" id="K1R6Y4"/>
<dbReference type="PANTHER" id="PTHR20933:SF3">
    <property type="entry name" value="F-BOX ONLY PROTEIN 33"/>
    <property type="match status" value="1"/>
</dbReference>